<keyword evidence="2" id="KW-0732">Signal</keyword>
<evidence type="ECO:0000313" key="4">
    <source>
        <dbReference type="Proteomes" id="UP001595075"/>
    </source>
</evidence>
<keyword evidence="4" id="KW-1185">Reference proteome</keyword>
<feature type="signal peptide" evidence="2">
    <location>
        <begin position="1"/>
        <end position="26"/>
    </location>
</feature>
<evidence type="ECO:0000256" key="1">
    <source>
        <dbReference type="SAM" id="MobiDB-lite"/>
    </source>
</evidence>
<evidence type="ECO:0000313" key="3">
    <source>
        <dbReference type="EMBL" id="KAL2074459.1"/>
    </source>
</evidence>
<proteinExistence type="predicted"/>
<sequence length="582" mass="65495">MFIKHRNLSNAIILTAHFIMVSDTRALDSVLQTDQASILQDLANGAADSAHVAEGDEAEDPGGADTQFDYLFEEDENEDDTYPIAGLETSVQEDLTNSAALLESLANYEPPSLAIESRAPPLLNDHDHFESLLQAAATAEVVEAAEGNSSQVRDNFALYDEFDAYEYYKRSFDPIPNDPIPIDTNNKRKRDEDYVPDDKSETTARSPSKRQKSIPVEVADEDAEQLALERELWGPEEEEHEDSISTPEQKVSPLRTVDARALGLQSATALFRRPSEASKKYTRAPMSKLFTSLELTAEQFLHLQSAAKAYMLDPNHPERSNCVGNRGRGDTDMVKLKLFACVKSFLEDEGWGPRCFTDDIEQGQVRKLKWPQKKNKIIQLVTPLMRRMVTNERQRLYTTKTRQEKRTKAPNTYQVRPSQGYLQPEVFQNGNITPIQYPVGNPKIDDYHYDLDLSFNTIRTGQENEYLDPEEPESSMPKEAGRNGPIINYLVNLVHDGRRVHPQVTLKPESCPGFASLVQHIHDLMTGINHAQQPDSIKVLGPTGLVNVSDEDSWRGAVDLIQQNEWLDGEVKCVVEVIDRVA</sequence>
<dbReference type="EMBL" id="JAZHXI010000002">
    <property type="protein sequence ID" value="KAL2074459.1"/>
    <property type="molecule type" value="Genomic_DNA"/>
</dbReference>
<gene>
    <name evidence="3" type="ORF">VTL71DRAFT_8237</name>
</gene>
<dbReference type="Proteomes" id="UP001595075">
    <property type="component" value="Unassembled WGS sequence"/>
</dbReference>
<name>A0ABR4CX14_9HELO</name>
<feature type="region of interest" description="Disordered" evidence="1">
    <location>
        <begin position="173"/>
        <end position="221"/>
    </location>
</feature>
<organism evidence="3 4">
    <name type="scientific">Oculimacula yallundae</name>
    <dbReference type="NCBI Taxonomy" id="86028"/>
    <lineage>
        <taxon>Eukaryota</taxon>
        <taxon>Fungi</taxon>
        <taxon>Dikarya</taxon>
        <taxon>Ascomycota</taxon>
        <taxon>Pezizomycotina</taxon>
        <taxon>Leotiomycetes</taxon>
        <taxon>Helotiales</taxon>
        <taxon>Ploettnerulaceae</taxon>
        <taxon>Oculimacula</taxon>
    </lineage>
</organism>
<accession>A0ABR4CX14</accession>
<reference evidence="3 4" key="1">
    <citation type="journal article" date="2024" name="Commun. Biol.">
        <title>Comparative genomic analysis of thermophilic fungi reveals convergent evolutionary adaptations and gene losses.</title>
        <authorList>
            <person name="Steindorff A.S."/>
            <person name="Aguilar-Pontes M.V."/>
            <person name="Robinson A.J."/>
            <person name="Andreopoulos B."/>
            <person name="LaButti K."/>
            <person name="Kuo A."/>
            <person name="Mondo S."/>
            <person name="Riley R."/>
            <person name="Otillar R."/>
            <person name="Haridas S."/>
            <person name="Lipzen A."/>
            <person name="Grimwood J."/>
            <person name="Schmutz J."/>
            <person name="Clum A."/>
            <person name="Reid I.D."/>
            <person name="Moisan M.C."/>
            <person name="Butler G."/>
            <person name="Nguyen T.T.M."/>
            <person name="Dewar K."/>
            <person name="Conant G."/>
            <person name="Drula E."/>
            <person name="Henrissat B."/>
            <person name="Hansel C."/>
            <person name="Singer S."/>
            <person name="Hutchinson M.I."/>
            <person name="de Vries R.P."/>
            <person name="Natvig D.O."/>
            <person name="Powell A.J."/>
            <person name="Tsang A."/>
            <person name="Grigoriev I.V."/>
        </authorList>
    </citation>
    <scope>NUCLEOTIDE SEQUENCE [LARGE SCALE GENOMIC DNA]</scope>
    <source>
        <strain evidence="3 4">CBS 494.80</strain>
    </source>
</reference>
<evidence type="ECO:0000256" key="2">
    <source>
        <dbReference type="SAM" id="SignalP"/>
    </source>
</evidence>
<feature type="chain" id="PRO_5047049880" evidence="2">
    <location>
        <begin position="27"/>
        <end position="582"/>
    </location>
</feature>
<comment type="caution">
    <text evidence="3">The sequence shown here is derived from an EMBL/GenBank/DDBJ whole genome shotgun (WGS) entry which is preliminary data.</text>
</comment>
<feature type="compositionally biased region" description="Basic and acidic residues" evidence="1">
    <location>
        <begin position="185"/>
        <end position="202"/>
    </location>
</feature>
<protein>
    <submittedName>
        <fullName evidence="3">Uncharacterized protein</fullName>
    </submittedName>
</protein>